<dbReference type="InterPro" id="IPR003593">
    <property type="entry name" value="AAA+_ATPase"/>
</dbReference>
<evidence type="ECO:0000256" key="3">
    <source>
        <dbReference type="ARBA" id="ARBA00022741"/>
    </source>
</evidence>
<dbReference type="PANTHER" id="PTHR43166:SF30">
    <property type="entry name" value="METHIONINE IMPORT ATP-BINDING PROTEIN METN"/>
    <property type="match status" value="1"/>
</dbReference>
<evidence type="ECO:0000256" key="6">
    <source>
        <dbReference type="ARBA" id="ARBA00022970"/>
    </source>
</evidence>
<dbReference type="SUPFAM" id="SSF52540">
    <property type="entry name" value="P-loop containing nucleoside triphosphate hydrolases"/>
    <property type="match status" value="1"/>
</dbReference>
<dbReference type="SUPFAM" id="SSF55021">
    <property type="entry name" value="ACT-like"/>
    <property type="match status" value="1"/>
</dbReference>
<evidence type="ECO:0000313" key="9">
    <source>
        <dbReference type="EMBL" id="WBO23759.1"/>
    </source>
</evidence>
<keyword evidence="1" id="KW-0813">Transport</keyword>
<dbReference type="InterPro" id="IPR003439">
    <property type="entry name" value="ABC_transporter-like_ATP-bd"/>
</dbReference>
<evidence type="ECO:0000313" key="10">
    <source>
        <dbReference type="Proteomes" id="UP001210865"/>
    </source>
</evidence>
<dbReference type="PANTHER" id="PTHR43166">
    <property type="entry name" value="AMINO ACID IMPORT ATP-BINDING PROTEIN"/>
    <property type="match status" value="1"/>
</dbReference>
<dbReference type="InterPro" id="IPR045865">
    <property type="entry name" value="ACT-like_dom_sf"/>
</dbReference>
<evidence type="ECO:0000259" key="8">
    <source>
        <dbReference type="PROSITE" id="PS50893"/>
    </source>
</evidence>
<dbReference type="EMBL" id="CP115174">
    <property type="protein sequence ID" value="WBO23759.1"/>
    <property type="molecule type" value="Genomic_DNA"/>
</dbReference>
<dbReference type="InterPro" id="IPR017871">
    <property type="entry name" value="ABC_transporter-like_CS"/>
</dbReference>
<dbReference type="InterPro" id="IPR018449">
    <property type="entry name" value="NIL_domain"/>
</dbReference>
<dbReference type="PROSITE" id="PS50893">
    <property type="entry name" value="ABC_TRANSPORTER_2"/>
    <property type="match status" value="1"/>
</dbReference>
<evidence type="ECO:0000256" key="1">
    <source>
        <dbReference type="ARBA" id="ARBA00022448"/>
    </source>
</evidence>
<keyword evidence="10" id="KW-1185">Reference proteome</keyword>
<keyword evidence="2" id="KW-1003">Cell membrane</keyword>
<feature type="domain" description="ABC transporter" evidence="8">
    <location>
        <begin position="25"/>
        <end position="262"/>
    </location>
</feature>
<dbReference type="PROSITE" id="PS00211">
    <property type="entry name" value="ABC_TRANSPORTER_1"/>
    <property type="match status" value="1"/>
</dbReference>
<dbReference type="SMART" id="SM00930">
    <property type="entry name" value="NIL"/>
    <property type="match status" value="1"/>
</dbReference>
<proteinExistence type="predicted"/>
<organism evidence="9 10">
    <name type="scientific">Sphingomonas abietis</name>
    <dbReference type="NCBI Taxonomy" id="3012344"/>
    <lineage>
        <taxon>Bacteria</taxon>
        <taxon>Pseudomonadati</taxon>
        <taxon>Pseudomonadota</taxon>
        <taxon>Alphaproteobacteria</taxon>
        <taxon>Sphingomonadales</taxon>
        <taxon>Sphingomonadaceae</taxon>
        <taxon>Sphingomonas</taxon>
    </lineage>
</organism>
<dbReference type="InterPro" id="IPR027417">
    <property type="entry name" value="P-loop_NTPase"/>
</dbReference>
<keyword evidence="6" id="KW-0029">Amino-acid transport</keyword>
<keyword evidence="5" id="KW-1278">Translocase</keyword>
<keyword evidence="4 9" id="KW-0067">ATP-binding</keyword>
<dbReference type="Gene3D" id="3.40.50.300">
    <property type="entry name" value="P-loop containing nucleotide triphosphate hydrolases"/>
    <property type="match status" value="1"/>
</dbReference>
<dbReference type="Pfam" id="PF00005">
    <property type="entry name" value="ABC_tran"/>
    <property type="match status" value="1"/>
</dbReference>
<protein>
    <submittedName>
        <fullName evidence="9">Methionine ABC transporter ATP-binding protein</fullName>
    </submittedName>
</protein>
<keyword evidence="7" id="KW-0472">Membrane</keyword>
<evidence type="ECO:0000256" key="5">
    <source>
        <dbReference type="ARBA" id="ARBA00022967"/>
    </source>
</evidence>
<dbReference type="GO" id="GO:0005524">
    <property type="term" value="F:ATP binding"/>
    <property type="evidence" value="ECO:0007669"/>
    <property type="project" value="UniProtKB-KW"/>
</dbReference>
<gene>
    <name evidence="9" type="ORF">PBT88_06450</name>
</gene>
<name>A0ABY7NV23_9SPHN</name>
<dbReference type="SMART" id="SM00382">
    <property type="entry name" value="AAA"/>
    <property type="match status" value="1"/>
</dbReference>
<dbReference type="Pfam" id="PF09383">
    <property type="entry name" value="NIL"/>
    <property type="match status" value="1"/>
</dbReference>
<dbReference type="Proteomes" id="UP001210865">
    <property type="component" value="Chromosome"/>
</dbReference>
<reference evidence="9 10" key="1">
    <citation type="submission" date="2022-12" db="EMBL/GenBank/DDBJ databases">
        <title>Sphingomonas abieness sp. nov., an endophytic bacterium isolated from Abies koreana.</title>
        <authorList>
            <person name="Jiang L."/>
            <person name="Lee J."/>
        </authorList>
    </citation>
    <scope>NUCLEOTIDE SEQUENCE [LARGE SCALE GENOMIC DNA]</scope>
    <source>
        <strain evidence="10">PAMB 00755</strain>
    </source>
</reference>
<evidence type="ECO:0000256" key="2">
    <source>
        <dbReference type="ARBA" id="ARBA00022475"/>
    </source>
</evidence>
<keyword evidence="3" id="KW-0547">Nucleotide-binding</keyword>
<evidence type="ECO:0000256" key="7">
    <source>
        <dbReference type="ARBA" id="ARBA00023136"/>
    </source>
</evidence>
<accession>A0ABY7NV23</accession>
<sequence length="350" mass="37336">MPHTHPPDPAISSAISGAEATPPPVAFAGVSRRYPGTARAAVTDISFVVSPGRICGIIGPSGAGKSTVVRLVNGLEQPDQGRVSVFGQAIDGLTPEGLRHLRRRVGMIFQSFGLLSSATVAENIALPLRLLQRSGEDRRLRVAHLLDRVGLTGLGDRYPAQLSGGQKQRVGIARALATDPEILLCDEATSALDPETTRSILRLLDSLNRELGLTIIMVTHQMEVIRDLCDDLVVMDDGRIVEHGEVRDLFLFPRHAVTRRMVAETDPHQPLQTPPGAQVVRATMTGEAARAPLLATIARQTGVDISLLDGRVGRLRSGDYSQLLLALSGEGIAPALAALEAVATIERLGQ</sequence>
<evidence type="ECO:0000256" key="4">
    <source>
        <dbReference type="ARBA" id="ARBA00022840"/>
    </source>
</evidence>
<dbReference type="Gene3D" id="3.30.70.260">
    <property type="match status" value="1"/>
</dbReference>
<dbReference type="InterPro" id="IPR050086">
    <property type="entry name" value="MetN_ABC_transporter-like"/>
</dbReference>
<dbReference type="RefSeq" id="WP_270078390.1">
    <property type="nucleotide sequence ID" value="NZ_CP115174.1"/>
</dbReference>